<dbReference type="EMBL" id="FQNC01000018">
    <property type="protein sequence ID" value="SGY20707.1"/>
    <property type="molecule type" value="Genomic_DNA"/>
</dbReference>
<organism evidence="2 3">
    <name type="scientific">Microbotryum silenes-dioicae</name>
    <dbReference type="NCBI Taxonomy" id="796604"/>
    <lineage>
        <taxon>Eukaryota</taxon>
        <taxon>Fungi</taxon>
        <taxon>Dikarya</taxon>
        <taxon>Basidiomycota</taxon>
        <taxon>Pucciniomycotina</taxon>
        <taxon>Microbotryomycetes</taxon>
        <taxon>Microbotryales</taxon>
        <taxon>Microbotryaceae</taxon>
        <taxon>Microbotryum</taxon>
    </lineage>
</organism>
<reference evidence="2 3" key="1">
    <citation type="submission" date="2016-11" db="EMBL/GenBank/DDBJ databases">
        <authorList>
            <person name="Jaros S."/>
            <person name="Januszkiewicz K."/>
            <person name="Wedrychowicz H."/>
        </authorList>
    </citation>
    <scope>NUCLEOTIDE SEQUENCE [LARGE SCALE GENOMIC DNA]</scope>
</reference>
<keyword evidence="3" id="KW-1185">Reference proteome</keyword>
<protein>
    <submittedName>
        <fullName evidence="2">BQ5605_C016g08130 protein</fullName>
    </submittedName>
</protein>
<evidence type="ECO:0000313" key="3">
    <source>
        <dbReference type="Proteomes" id="UP000249464"/>
    </source>
</evidence>
<evidence type="ECO:0000256" key="1">
    <source>
        <dbReference type="SAM" id="MobiDB-lite"/>
    </source>
</evidence>
<feature type="region of interest" description="Disordered" evidence="1">
    <location>
        <begin position="1"/>
        <end position="23"/>
    </location>
</feature>
<proteinExistence type="predicted"/>
<name>A0A2X0NYX7_9BASI</name>
<gene>
    <name evidence="2" type="primary">BQ5605_C016g08130</name>
    <name evidence="2" type="ORF">BQ5605_C016G08130</name>
</gene>
<dbReference type="Proteomes" id="UP000249464">
    <property type="component" value="Unassembled WGS sequence"/>
</dbReference>
<sequence length="63" mass="7178">MQYTRAAPPAEASETTMTWIRRPRPRAELESAPLCKCSAGVRWQGRTSKFVGDANGDYWFKSR</sequence>
<accession>A0A2X0NYX7</accession>
<evidence type="ECO:0000313" key="2">
    <source>
        <dbReference type="EMBL" id="SGY20707.1"/>
    </source>
</evidence>
<dbReference type="AlphaFoldDB" id="A0A2X0NYX7"/>